<reference evidence="2 3" key="1">
    <citation type="submission" date="2019-05" db="EMBL/GenBank/DDBJ databases">
        <title>Emergence of the Ug99 lineage of the wheat stem rust pathogen through somatic hybridization.</title>
        <authorList>
            <person name="Li F."/>
            <person name="Upadhyaya N.M."/>
            <person name="Sperschneider J."/>
            <person name="Matny O."/>
            <person name="Nguyen-Phuc H."/>
            <person name="Mago R."/>
            <person name="Raley C."/>
            <person name="Miller M.E."/>
            <person name="Silverstein K.A.T."/>
            <person name="Henningsen E."/>
            <person name="Hirsch C.D."/>
            <person name="Visser B."/>
            <person name="Pretorius Z.A."/>
            <person name="Steffenson B.J."/>
            <person name="Schwessinger B."/>
            <person name="Dodds P.N."/>
            <person name="Figueroa M."/>
        </authorList>
    </citation>
    <scope>NUCLEOTIDE SEQUENCE [LARGE SCALE GENOMIC DNA]</scope>
    <source>
        <strain evidence="2">21-0</strain>
    </source>
</reference>
<organism evidence="2 3">
    <name type="scientific">Puccinia graminis f. sp. tritici</name>
    <dbReference type="NCBI Taxonomy" id="56615"/>
    <lineage>
        <taxon>Eukaryota</taxon>
        <taxon>Fungi</taxon>
        <taxon>Dikarya</taxon>
        <taxon>Basidiomycota</taxon>
        <taxon>Pucciniomycotina</taxon>
        <taxon>Pucciniomycetes</taxon>
        <taxon>Pucciniales</taxon>
        <taxon>Pucciniaceae</taxon>
        <taxon>Puccinia</taxon>
    </lineage>
</organism>
<gene>
    <name evidence="2" type="ORF">PGT21_002702</name>
</gene>
<comment type="caution">
    <text evidence="2">The sequence shown here is derived from an EMBL/GenBank/DDBJ whole genome shotgun (WGS) entry which is preliminary data.</text>
</comment>
<evidence type="ECO:0000313" key="3">
    <source>
        <dbReference type="Proteomes" id="UP000324748"/>
    </source>
</evidence>
<dbReference type="Proteomes" id="UP000324748">
    <property type="component" value="Unassembled WGS sequence"/>
</dbReference>
<name>A0A5B0NPC0_PUCGR</name>
<evidence type="ECO:0000256" key="1">
    <source>
        <dbReference type="SAM" id="MobiDB-lite"/>
    </source>
</evidence>
<dbReference type="AlphaFoldDB" id="A0A5B0NPC0"/>
<feature type="region of interest" description="Disordered" evidence="1">
    <location>
        <begin position="126"/>
        <end position="149"/>
    </location>
</feature>
<accession>A0A5B0NPC0</accession>
<protein>
    <submittedName>
        <fullName evidence="2">Uncharacterized protein</fullName>
    </submittedName>
</protein>
<proteinExistence type="predicted"/>
<dbReference type="EMBL" id="VSWC01000092">
    <property type="protein sequence ID" value="KAA1090482.1"/>
    <property type="molecule type" value="Genomic_DNA"/>
</dbReference>
<keyword evidence="3" id="KW-1185">Reference proteome</keyword>
<evidence type="ECO:0000313" key="2">
    <source>
        <dbReference type="EMBL" id="KAA1090482.1"/>
    </source>
</evidence>
<sequence>MSPLSNCNSLVASIISPLTNASSYWCYQEKGSSSGNLGERGFRSPRNSRPTVFTLPKHPLPAQLSLSTSVHHHSAASDKIRRSTVTFPWKEAIPGSIDWTRLSANTSDMFHRSCIPLSPECKTGHRAPHCVRSEHSPSGTPSYGGTMEF</sequence>